<evidence type="ECO:0000313" key="2">
    <source>
        <dbReference type="EMBL" id="QBZ58854.1"/>
    </source>
</evidence>
<protein>
    <submittedName>
        <fullName evidence="2">Uncharacterized protein</fullName>
    </submittedName>
</protein>
<dbReference type="InterPro" id="IPR039601">
    <property type="entry name" value="Rrn5"/>
</dbReference>
<dbReference type="SUPFAM" id="SSF46689">
    <property type="entry name" value="Homeodomain-like"/>
    <property type="match status" value="1"/>
</dbReference>
<dbReference type="GO" id="GO:0000182">
    <property type="term" value="F:rDNA binding"/>
    <property type="evidence" value="ECO:0007669"/>
    <property type="project" value="TreeGrafter"/>
</dbReference>
<feature type="region of interest" description="Disordered" evidence="1">
    <location>
        <begin position="466"/>
        <end position="537"/>
    </location>
</feature>
<reference evidence="2 3" key="1">
    <citation type="journal article" date="2019" name="Mol. Biol. Evol.">
        <title>Blast fungal genomes show frequent chromosomal changes, gene gains and losses, and effector gene turnover.</title>
        <authorList>
            <person name="Gomez Luciano L.B."/>
            <person name="Jason Tsai I."/>
            <person name="Chuma I."/>
            <person name="Tosa Y."/>
            <person name="Chen Y.H."/>
            <person name="Li J.Y."/>
            <person name="Li M.Y."/>
            <person name="Jade Lu M.Y."/>
            <person name="Nakayashiki H."/>
            <person name="Li W.H."/>
        </authorList>
    </citation>
    <scope>NUCLEOTIDE SEQUENCE [LARGE SCALE GENOMIC DNA]</scope>
    <source>
        <strain evidence="2">MZ5-1-6</strain>
    </source>
</reference>
<sequence>MASRWNLRARTPRQQFRSPSGQGSDMHDVFLSEPESANDQNALSSGDEHVQGGSGASEQEQYDEEQFAQRVPSHNPEEEFSSPPGSEFSPEPDGSQDGSDLSGAEEALDQLDLKDLPEKSLNRSGLKRSRSEAVHSVDQLDIAPRPFKRVKGAINHQYIGMLNADIQDACDSHVPHLWPALPPSQIGLTFWDPDEKHFFFEALGRLGKHRPHLIARRVGTKSEMEVRQYIELLEQGKIQRKKAGQLEVLAAHEIPAAVELSQECVAALEHAADAVSLRQEAHEETSQYRRRPNRPFLLSSENCIDLVEEAKMEADEADPLHFFKVRNWLDLSACLFMNAAYEEGNWQSISHEPPSIRLDTLGDFYSLARAITRKLVAEAIFNAKASNRGRARRAGRLTVRPSHIPAPGQVEVKKQLAGRELFFAGCARRLRLVVVDDDDDADIEQDEADLEAMSYDEVERRLSSRLRVKHEAEEEDGETITDTDSSDEELPDSEVNEKDVPQEPKVADEGSSPVAGHANEDQWDESDNSISSVDMEDSDVEVEIEADEVLIHSALGLPADTRSKNALRLRVRAELEREELANAVDRRAGYIEERRIWDEVLGRKPTVALQKVPEVILRPKTAAATQRRRLAVEDLLPL</sequence>
<dbReference type="PANTHER" id="PTHR28079">
    <property type="entry name" value="RNA POLYMERASE I-SPECIFIC TRANSCRIPTION INITIATION FACTOR RRN5"/>
    <property type="match status" value="1"/>
</dbReference>
<dbReference type="GO" id="GO:0006361">
    <property type="term" value="P:transcription initiation at RNA polymerase I promoter"/>
    <property type="evidence" value="ECO:0007669"/>
    <property type="project" value="TreeGrafter"/>
</dbReference>
<dbReference type="Proteomes" id="UP000294847">
    <property type="component" value="Chromosome 3"/>
</dbReference>
<feature type="compositionally biased region" description="Polar residues" evidence="1">
    <location>
        <begin position="12"/>
        <end position="23"/>
    </location>
</feature>
<feature type="compositionally biased region" description="Basic and acidic residues" evidence="1">
    <location>
        <begin position="111"/>
        <end position="121"/>
    </location>
</feature>
<proteinExistence type="predicted"/>
<dbReference type="GO" id="GO:0000500">
    <property type="term" value="C:RNA polymerase I upstream activating factor complex"/>
    <property type="evidence" value="ECO:0007669"/>
    <property type="project" value="InterPro"/>
</dbReference>
<dbReference type="VEuPathDB" id="FungiDB:M_BR32_EuGene_00078521"/>
<feature type="compositionally biased region" description="Polar residues" evidence="1">
    <location>
        <begin position="35"/>
        <end position="44"/>
    </location>
</feature>
<dbReference type="PANTHER" id="PTHR28079:SF1">
    <property type="entry name" value="RNA POLYMERASE I-SPECIFIC TRANSCRIPTION INITIATION FACTOR RRN5"/>
    <property type="match status" value="1"/>
</dbReference>
<gene>
    <name evidence="2" type="ORF">PoMZ_03812</name>
</gene>
<accession>A0A4P7NDC8</accession>
<feature type="region of interest" description="Disordered" evidence="1">
    <location>
        <begin position="1"/>
        <end position="137"/>
    </location>
</feature>
<feature type="compositionally biased region" description="Low complexity" evidence="1">
    <location>
        <begin position="81"/>
        <end position="95"/>
    </location>
</feature>
<dbReference type="InterPro" id="IPR001005">
    <property type="entry name" value="SANT/Myb"/>
</dbReference>
<dbReference type="EMBL" id="CP034206">
    <property type="protein sequence ID" value="QBZ58854.1"/>
    <property type="molecule type" value="Genomic_DNA"/>
</dbReference>
<evidence type="ECO:0000256" key="1">
    <source>
        <dbReference type="SAM" id="MobiDB-lite"/>
    </source>
</evidence>
<dbReference type="CDD" id="cd00167">
    <property type="entry name" value="SANT"/>
    <property type="match status" value="1"/>
</dbReference>
<evidence type="ECO:0000313" key="3">
    <source>
        <dbReference type="Proteomes" id="UP000294847"/>
    </source>
</evidence>
<dbReference type="GO" id="GO:0042790">
    <property type="term" value="P:nucleolar large rRNA transcription by RNA polymerase I"/>
    <property type="evidence" value="ECO:0007669"/>
    <property type="project" value="InterPro"/>
</dbReference>
<dbReference type="AlphaFoldDB" id="A0A4P7NDC8"/>
<feature type="compositionally biased region" description="Acidic residues" evidence="1">
    <location>
        <begin position="473"/>
        <end position="494"/>
    </location>
</feature>
<dbReference type="InterPro" id="IPR009057">
    <property type="entry name" value="Homeodomain-like_sf"/>
</dbReference>
<name>A0A4P7NDC8_PYROR</name>
<organism evidence="2 3">
    <name type="scientific">Pyricularia oryzae</name>
    <name type="common">Rice blast fungus</name>
    <name type="synonym">Magnaporthe oryzae</name>
    <dbReference type="NCBI Taxonomy" id="318829"/>
    <lineage>
        <taxon>Eukaryota</taxon>
        <taxon>Fungi</taxon>
        <taxon>Dikarya</taxon>
        <taxon>Ascomycota</taxon>
        <taxon>Pezizomycotina</taxon>
        <taxon>Sordariomycetes</taxon>
        <taxon>Sordariomycetidae</taxon>
        <taxon>Magnaporthales</taxon>
        <taxon>Pyriculariaceae</taxon>
        <taxon>Pyricularia</taxon>
    </lineage>
</organism>
<feature type="compositionally biased region" description="Basic and acidic residues" evidence="1">
    <location>
        <begin position="495"/>
        <end position="508"/>
    </location>
</feature>
<dbReference type="GO" id="GO:0001181">
    <property type="term" value="F:RNA polymerase I general transcription initiation factor activity"/>
    <property type="evidence" value="ECO:0007669"/>
    <property type="project" value="TreeGrafter"/>
</dbReference>